<dbReference type="InterPro" id="IPR015890">
    <property type="entry name" value="Chorismate_C"/>
</dbReference>
<evidence type="ECO:0000256" key="10">
    <source>
        <dbReference type="ARBA" id="ARBA00022842"/>
    </source>
</evidence>
<dbReference type="NCBIfam" id="TIGR00564">
    <property type="entry name" value="trpE_most"/>
    <property type="match status" value="1"/>
</dbReference>
<feature type="domain" description="Anthranilate synthase component I N-terminal" evidence="17">
    <location>
        <begin position="28"/>
        <end position="167"/>
    </location>
</feature>
<comment type="cofactor">
    <cofactor evidence="1 15">
        <name>Mg(2+)</name>
        <dbReference type="ChEBI" id="CHEBI:18420"/>
    </cofactor>
</comment>
<evidence type="ECO:0000256" key="6">
    <source>
        <dbReference type="ARBA" id="ARBA00020653"/>
    </source>
</evidence>
<dbReference type="Proteomes" id="UP000297597">
    <property type="component" value="Unassembled WGS sequence"/>
</dbReference>
<dbReference type="SUPFAM" id="SSF56322">
    <property type="entry name" value="ADC synthase"/>
    <property type="match status" value="1"/>
</dbReference>
<evidence type="ECO:0000259" key="17">
    <source>
        <dbReference type="Pfam" id="PF04715"/>
    </source>
</evidence>
<dbReference type="GO" id="GO:0046872">
    <property type="term" value="F:metal ion binding"/>
    <property type="evidence" value="ECO:0007669"/>
    <property type="project" value="UniProtKB-KW"/>
</dbReference>
<feature type="domain" description="Chorismate-utilising enzyme C-terminal" evidence="16">
    <location>
        <begin position="222"/>
        <end position="475"/>
    </location>
</feature>
<organism evidence="18 19">
    <name type="scientific">Pelotomaculum propionicicum</name>
    <dbReference type="NCBI Taxonomy" id="258475"/>
    <lineage>
        <taxon>Bacteria</taxon>
        <taxon>Bacillati</taxon>
        <taxon>Bacillota</taxon>
        <taxon>Clostridia</taxon>
        <taxon>Eubacteriales</taxon>
        <taxon>Desulfotomaculaceae</taxon>
        <taxon>Pelotomaculum</taxon>
    </lineage>
</organism>
<keyword evidence="9 15" id="KW-0822">Tryptophan biosynthesis</keyword>
<evidence type="ECO:0000256" key="12">
    <source>
        <dbReference type="ARBA" id="ARBA00023239"/>
    </source>
</evidence>
<keyword evidence="11 15" id="KW-0057">Aromatic amino acid biosynthesis</keyword>
<evidence type="ECO:0000256" key="13">
    <source>
        <dbReference type="ARBA" id="ARBA00025634"/>
    </source>
</evidence>
<evidence type="ECO:0000259" key="16">
    <source>
        <dbReference type="Pfam" id="PF00425"/>
    </source>
</evidence>
<dbReference type="UniPathway" id="UPA00035">
    <property type="reaction ID" value="UER00040"/>
</dbReference>
<evidence type="ECO:0000256" key="11">
    <source>
        <dbReference type="ARBA" id="ARBA00023141"/>
    </source>
</evidence>
<keyword evidence="19" id="KW-1185">Reference proteome</keyword>
<dbReference type="AlphaFoldDB" id="A0A4Y7RS14"/>
<dbReference type="GO" id="GO:0000162">
    <property type="term" value="P:L-tryptophan biosynthetic process"/>
    <property type="evidence" value="ECO:0007669"/>
    <property type="project" value="UniProtKB-UniPathway"/>
</dbReference>
<dbReference type="Gene3D" id="3.60.120.10">
    <property type="entry name" value="Anthranilate synthase"/>
    <property type="match status" value="1"/>
</dbReference>
<dbReference type="OrthoDB" id="9803598at2"/>
<accession>A0A4Y7RS14</accession>
<evidence type="ECO:0000256" key="5">
    <source>
        <dbReference type="ARBA" id="ARBA00012266"/>
    </source>
</evidence>
<comment type="similarity">
    <text evidence="3 15">Belongs to the anthranilate synthase component I family.</text>
</comment>
<evidence type="ECO:0000313" key="18">
    <source>
        <dbReference type="EMBL" id="TEB11814.1"/>
    </source>
</evidence>
<evidence type="ECO:0000256" key="4">
    <source>
        <dbReference type="ARBA" id="ARBA00011575"/>
    </source>
</evidence>
<evidence type="ECO:0000256" key="14">
    <source>
        <dbReference type="ARBA" id="ARBA00047683"/>
    </source>
</evidence>
<protein>
    <recommendedName>
        <fullName evidence="6 15">Anthranilate synthase component 1</fullName>
        <ecNumber evidence="5 15">4.1.3.27</ecNumber>
    </recommendedName>
</protein>
<dbReference type="PRINTS" id="PR00095">
    <property type="entry name" value="ANTSNTHASEI"/>
</dbReference>
<evidence type="ECO:0000256" key="8">
    <source>
        <dbReference type="ARBA" id="ARBA00022723"/>
    </source>
</evidence>
<gene>
    <name evidence="15 18" type="primary">trpE</name>
    <name evidence="18" type="ORF">Pmgp_01392</name>
</gene>
<keyword evidence="10 15" id="KW-0460">Magnesium</keyword>
<evidence type="ECO:0000256" key="2">
    <source>
        <dbReference type="ARBA" id="ARBA00004873"/>
    </source>
</evidence>
<comment type="subunit">
    <text evidence="4 15">Heterotetramer consisting of two non-identical subunits: a beta subunit (TrpG) and a large alpha subunit (TrpE).</text>
</comment>
<comment type="catalytic activity">
    <reaction evidence="14 15">
        <text>chorismate + L-glutamine = anthranilate + pyruvate + L-glutamate + H(+)</text>
        <dbReference type="Rhea" id="RHEA:21732"/>
        <dbReference type="ChEBI" id="CHEBI:15361"/>
        <dbReference type="ChEBI" id="CHEBI:15378"/>
        <dbReference type="ChEBI" id="CHEBI:16567"/>
        <dbReference type="ChEBI" id="CHEBI:29748"/>
        <dbReference type="ChEBI" id="CHEBI:29985"/>
        <dbReference type="ChEBI" id="CHEBI:58359"/>
        <dbReference type="EC" id="4.1.3.27"/>
    </reaction>
</comment>
<keyword evidence="12 15" id="KW-0456">Lyase</keyword>
<dbReference type="EMBL" id="QFFZ01000011">
    <property type="protein sequence ID" value="TEB11814.1"/>
    <property type="molecule type" value="Genomic_DNA"/>
</dbReference>
<comment type="caution">
    <text evidence="18">The sequence shown here is derived from an EMBL/GenBank/DDBJ whole genome shotgun (WGS) entry which is preliminary data.</text>
</comment>
<dbReference type="RefSeq" id="WP_134213268.1">
    <property type="nucleotide sequence ID" value="NZ_QFFZ01000011.1"/>
</dbReference>
<dbReference type="InterPro" id="IPR006805">
    <property type="entry name" value="Anth_synth_I_N"/>
</dbReference>
<reference evidence="18 19" key="1">
    <citation type="journal article" date="2018" name="Environ. Microbiol.">
        <title>Novel energy conservation strategies and behaviour of Pelotomaculum schinkii driving syntrophic propionate catabolism.</title>
        <authorList>
            <person name="Hidalgo-Ahumada C.A.P."/>
            <person name="Nobu M.K."/>
            <person name="Narihiro T."/>
            <person name="Tamaki H."/>
            <person name="Liu W.T."/>
            <person name="Kamagata Y."/>
            <person name="Stams A.J.M."/>
            <person name="Imachi H."/>
            <person name="Sousa D.Z."/>
        </authorList>
    </citation>
    <scope>NUCLEOTIDE SEQUENCE [LARGE SCALE GENOMIC DNA]</scope>
    <source>
        <strain evidence="18 19">MGP</strain>
    </source>
</reference>
<dbReference type="InterPro" id="IPR019999">
    <property type="entry name" value="Anth_synth_I-like"/>
</dbReference>
<dbReference type="Pfam" id="PF00425">
    <property type="entry name" value="Chorismate_bind"/>
    <property type="match status" value="1"/>
</dbReference>
<dbReference type="InterPro" id="IPR005256">
    <property type="entry name" value="Anth_synth_I_PabB"/>
</dbReference>
<evidence type="ECO:0000256" key="15">
    <source>
        <dbReference type="RuleBase" id="RU364045"/>
    </source>
</evidence>
<dbReference type="PANTHER" id="PTHR11236">
    <property type="entry name" value="AMINOBENZOATE/ANTHRANILATE SYNTHASE"/>
    <property type="match status" value="1"/>
</dbReference>
<evidence type="ECO:0000313" key="19">
    <source>
        <dbReference type="Proteomes" id="UP000297597"/>
    </source>
</evidence>
<keyword evidence="8 15" id="KW-0479">Metal-binding</keyword>
<dbReference type="PANTHER" id="PTHR11236:SF48">
    <property type="entry name" value="ISOCHORISMATE SYNTHASE MENF"/>
    <property type="match status" value="1"/>
</dbReference>
<evidence type="ECO:0000256" key="1">
    <source>
        <dbReference type="ARBA" id="ARBA00001946"/>
    </source>
</evidence>
<proteinExistence type="inferred from homology"/>
<dbReference type="InterPro" id="IPR005801">
    <property type="entry name" value="ADC_synthase"/>
</dbReference>
<dbReference type="GO" id="GO:0004049">
    <property type="term" value="F:anthranilate synthase activity"/>
    <property type="evidence" value="ECO:0007669"/>
    <property type="project" value="UniProtKB-EC"/>
</dbReference>
<evidence type="ECO:0000256" key="7">
    <source>
        <dbReference type="ARBA" id="ARBA00022605"/>
    </source>
</evidence>
<dbReference type="EC" id="4.1.3.27" evidence="5 15"/>
<sequence length="487" mass="53217">MITPGRAEYLDLAGAYNLIPVSCEINADLDTPTSIYKKIAPKSPAYLLESVEGGENLARYSFIGFDPFLTFVSRGSGSLVEQEGRQETCAGMPLDNLEQIVSSFKVYLKPGLPRFFGGAVGYIGYDLVRFIEDIEMQPGEGIPGIPECCFIFAGTVLIFDHVRQALNIVVNSRPGAEPASSYDRAVEQIEKVIGALKNNIILEHERKERAEAGGAAEANMTRAEFMAKVRRAKEYIAAGDILQVVLSRRLRVPFTGEPFNVYRRLRALNPSPYLFYLDFGELVVVGSSPEMLVKVEDGAVETCPIAGTRPRGKDLTADENLAGDLLADEKEKAEHLMLVDLGRNDLGRVCETGSVRVKRFMEVEKYSHVMHLVSNVRGRLAQGRSCFDALKSCFPAGTLSGAPKVRAMEIIGELEPDRRGVYGGAIGYLGFSGNLDTAIAIRTVLFHAGNAYVQAGAGIVADSDPAREYEETMSKARVLLKTLEEAK</sequence>
<name>A0A4Y7RS14_9FIRM</name>
<keyword evidence="7 15" id="KW-0028">Amino-acid biosynthesis</keyword>
<comment type="function">
    <text evidence="13 15">Part of a heterotetrameric complex that catalyzes the two-step biosynthesis of anthranilate, an intermediate in the biosynthesis of L-tryptophan. In the first step, the glutamine-binding beta subunit (TrpG) of anthranilate synthase (AS) provides the glutamine amidotransferase activity which generates ammonia as a substrate that, along with chorismate, is used in the second step, catalyzed by the large alpha subunit of AS (TrpE) to produce anthranilate. In the absence of TrpG, TrpE can synthesize anthranilate directly from chorismate and high concentrations of ammonia.</text>
</comment>
<dbReference type="Pfam" id="PF04715">
    <property type="entry name" value="Anth_synt_I_N"/>
    <property type="match status" value="1"/>
</dbReference>
<evidence type="ECO:0000256" key="3">
    <source>
        <dbReference type="ARBA" id="ARBA00009562"/>
    </source>
</evidence>
<comment type="pathway">
    <text evidence="2 15">Amino-acid biosynthesis; L-tryptophan biosynthesis; L-tryptophan from chorismate: step 1/5.</text>
</comment>
<evidence type="ECO:0000256" key="9">
    <source>
        <dbReference type="ARBA" id="ARBA00022822"/>
    </source>
</evidence>